<dbReference type="SUPFAM" id="SSF55729">
    <property type="entry name" value="Acyl-CoA N-acyltransferases (Nat)"/>
    <property type="match status" value="1"/>
</dbReference>
<evidence type="ECO:0000256" key="1">
    <source>
        <dbReference type="ARBA" id="ARBA00022679"/>
    </source>
</evidence>
<dbReference type="PANTHER" id="PTHR43877">
    <property type="entry name" value="AMINOALKYLPHOSPHONATE N-ACETYLTRANSFERASE-RELATED-RELATED"/>
    <property type="match status" value="1"/>
</dbReference>
<keyword evidence="1" id="KW-0808">Transferase</keyword>
<organism evidence="4 5">
    <name type="scientific">Paenibacillus artemisiicola</name>
    <dbReference type="NCBI Taxonomy" id="1172618"/>
    <lineage>
        <taxon>Bacteria</taxon>
        <taxon>Bacillati</taxon>
        <taxon>Bacillota</taxon>
        <taxon>Bacilli</taxon>
        <taxon>Bacillales</taxon>
        <taxon>Paenibacillaceae</taxon>
        <taxon>Paenibacillus</taxon>
    </lineage>
</organism>
<dbReference type="EMBL" id="JAGGDJ010000036">
    <property type="protein sequence ID" value="MBO7747621.1"/>
    <property type="molecule type" value="Genomic_DNA"/>
</dbReference>
<keyword evidence="2" id="KW-0012">Acyltransferase</keyword>
<comment type="caution">
    <text evidence="4">The sequence shown here is derived from an EMBL/GenBank/DDBJ whole genome shotgun (WGS) entry which is preliminary data.</text>
</comment>
<dbReference type="Pfam" id="PF00583">
    <property type="entry name" value="Acetyltransf_1"/>
    <property type="match status" value="1"/>
</dbReference>
<gene>
    <name evidence="4" type="ORF">I8J29_25875</name>
</gene>
<accession>A0ABS3WH37</accession>
<evidence type="ECO:0000259" key="3">
    <source>
        <dbReference type="PROSITE" id="PS51186"/>
    </source>
</evidence>
<dbReference type="CDD" id="cd04301">
    <property type="entry name" value="NAT_SF"/>
    <property type="match status" value="1"/>
</dbReference>
<feature type="domain" description="N-acetyltransferase" evidence="3">
    <location>
        <begin position="1"/>
        <end position="186"/>
    </location>
</feature>
<evidence type="ECO:0000313" key="5">
    <source>
        <dbReference type="Proteomes" id="UP000670947"/>
    </source>
</evidence>
<sequence length="186" mass="20309">MSTRIETADDAPQVIPLLLDAIGTIAYLLTGASDEADAAERLADFFKQPGNRISCGHVLVAERDGQVAGMLVAYPGDDAGRLDEPYLARMRRDFGDAERVIVREARDGEYYLDALAVAEAFRGQGVAKTLMADAERRAAELGFGRTALIVEADNERAYGIYARGGYVEDGMLRIGGSDYRRMVKRL</sequence>
<evidence type="ECO:0000313" key="4">
    <source>
        <dbReference type="EMBL" id="MBO7747621.1"/>
    </source>
</evidence>
<dbReference type="Gene3D" id="3.40.630.30">
    <property type="match status" value="1"/>
</dbReference>
<evidence type="ECO:0000256" key="2">
    <source>
        <dbReference type="ARBA" id="ARBA00023315"/>
    </source>
</evidence>
<keyword evidence="5" id="KW-1185">Reference proteome</keyword>
<dbReference type="InterPro" id="IPR000182">
    <property type="entry name" value="GNAT_dom"/>
</dbReference>
<dbReference type="InterPro" id="IPR050832">
    <property type="entry name" value="Bact_Acetyltransf"/>
</dbReference>
<dbReference type="PROSITE" id="PS51186">
    <property type="entry name" value="GNAT"/>
    <property type="match status" value="1"/>
</dbReference>
<dbReference type="Proteomes" id="UP000670947">
    <property type="component" value="Unassembled WGS sequence"/>
</dbReference>
<protein>
    <submittedName>
        <fullName evidence="4">GNAT family N-acetyltransferase</fullName>
    </submittedName>
</protein>
<proteinExistence type="predicted"/>
<reference evidence="4 5" key="1">
    <citation type="submission" date="2021-03" db="EMBL/GenBank/DDBJ databases">
        <title>Paenibacillus artemisicola MWE-103 whole genome sequence.</title>
        <authorList>
            <person name="Ham Y.J."/>
        </authorList>
    </citation>
    <scope>NUCLEOTIDE SEQUENCE [LARGE SCALE GENOMIC DNA]</scope>
    <source>
        <strain evidence="4 5">MWE-103</strain>
    </source>
</reference>
<dbReference type="RefSeq" id="WP_208850261.1">
    <property type="nucleotide sequence ID" value="NZ_JAGGDJ010000036.1"/>
</dbReference>
<name>A0ABS3WH37_9BACL</name>
<dbReference type="InterPro" id="IPR016181">
    <property type="entry name" value="Acyl_CoA_acyltransferase"/>
</dbReference>